<protein>
    <submittedName>
        <fullName evidence="1">Uncharacterized protein</fullName>
    </submittedName>
</protein>
<accession>A0A2T7CHB9</accession>
<sequence length="107" mass="12158">MCLLCCKNLLTHQNLCCFSCLKIREHLSEWQGPMQTALGSLWVTRLDFLWHTNDAFPYAPCANSWFRGVASPEVSSLSPFAAAIVFSPSYYALHVKIWISKGTRIFN</sequence>
<dbReference type="Proteomes" id="UP000244336">
    <property type="component" value="Chromosome 9"/>
</dbReference>
<reference evidence="1 2" key="1">
    <citation type="submission" date="2018-04" db="EMBL/GenBank/DDBJ databases">
        <title>WGS assembly of Panicum hallii var. hallii HAL2.</title>
        <authorList>
            <person name="Lovell J."/>
            <person name="Jenkins J."/>
            <person name="Lowry D."/>
            <person name="Mamidi S."/>
            <person name="Sreedasyam A."/>
            <person name="Weng X."/>
            <person name="Barry K."/>
            <person name="Bonette J."/>
            <person name="Campitelli B."/>
            <person name="Daum C."/>
            <person name="Gordon S."/>
            <person name="Gould B."/>
            <person name="Lipzen A."/>
            <person name="MacQueen A."/>
            <person name="Palacio-Mejia J."/>
            <person name="Plott C."/>
            <person name="Shakirov E."/>
            <person name="Shu S."/>
            <person name="Yoshinaga Y."/>
            <person name="Zane M."/>
            <person name="Rokhsar D."/>
            <person name="Grimwood J."/>
            <person name="Schmutz J."/>
            <person name="Juenger T."/>
        </authorList>
    </citation>
    <scope>NUCLEOTIDE SEQUENCE [LARGE SCALE GENOMIC DNA]</scope>
    <source>
        <strain evidence="2">cv. HAL2</strain>
    </source>
</reference>
<gene>
    <name evidence="1" type="ORF">GQ55_9G605100</name>
</gene>
<proteinExistence type="predicted"/>
<keyword evidence="2" id="KW-1185">Reference proteome</keyword>
<dbReference type="Gramene" id="PUZ42722">
    <property type="protein sequence ID" value="PUZ42722"/>
    <property type="gene ID" value="GQ55_9G605100"/>
</dbReference>
<dbReference type="OrthoDB" id="1923901at2759"/>
<dbReference type="EMBL" id="CM009757">
    <property type="protein sequence ID" value="PUZ42722.1"/>
    <property type="molecule type" value="Genomic_DNA"/>
</dbReference>
<name>A0A2T7CHB9_9POAL</name>
<evidence type="ECO:0000313" key="2">
    <source>
        <dbReference type="Proteomes" id="UP000244336"/>
    </source>
</evidence>
<evidence type="ECO:0000313" key="1">
    <source>
        <dbReference type="EMBL" id="PUZ42722.1"/>
    </source>
</evidence>
<organism evidence="1 2">
    <name type="scientific">Panicum hallii var. hallii</name>
    <dbReference type="NCBI Taxonomy" id="1504633"/>
    <lineage>
        <taxon>Eukaryota</taxon>
        <taxon>Viridiplantae</taxon>
        <taxon>Streptophyta</taxon>
        <taxon>Embryophyta</taxon>
        <taxon>Tracheophyta</taxon>
        <taxon>Spermatophyta</taxon>
        <taxon>Magnoliopsida</taxon>
        <taxon>Liliopsida</taxon>
        <taxon>Poales</taxon>
        <taxon>Poaceae</taxon>
        <taxon>PACMAD clade</taxon>
        <taxon>Panicoideae</taxon>
        <taxon>Panicodae</taxon>
        <taxon>Paniceae</taxon>
        <taxon>Panicinae</taxon>
        <taxon>Panicum</taxon>
        <taxon>Panicum sect. Panicum</taxon>
    </lineage>
</organism>
<dbReference type="AlphaFoldDB" id="A0A2T7CHB9"/>